<keyword evidence="1 3" id="KW-0808">Transferase</keyword>
<dbReference type="PANTHER" id="PTHR47363:SF1">
    <property type="entry name" value="GLUCOKINASE"/>
    <property type="match status" value="1"/>
</dbReference>
<accession>A0ABU5TK56</accession>
<keyword evidence="3" id="KW-0547">Nucleotide-binding</keyword>
<dbReference type="HAMAP" id="MF_00524">
    <property type="entry name" value="Glucokinase"/>
    <property type="match status" value="1"/>
</dbReference>
<feature type="binding site" evidence="3">
    <location>
        <begin position="7"/>
        <end position="12"/>
    </location>
    <ligand>
        <name>ATP</name>
        <dbReference type="ChEBI" id="CHEBI:30616"/>
    </ligand>
</feature>
<comment type="subcellular location">
    <subcellularLocation>
        <location evidence="3">Cytoplasm</location>
    </subcellularLocation>
</comment>
<evidence type="ECO:0000256" key="3">
    <source>
        <dbReference type="HAMAP-Rule" id="MF_00524"/>
    </source>
</evidence>
<evidence type="ECO:0000313" key="6">
    <source>
        <dbReference type="Proteomes" id="UP001301388"/>
    </source>
</evidence>
<proteinExistence type="inferred from homology"/>
<gene>
    <name evidence="3" type="primary">glk</name>
    <name evidence="5" type="ORF">VB774_12215</name>
</gene>
<comment type="similarity">
    <text evidence="3 4">Belongs to the bacterial glucokinase family.</text>
</comment>
<dbReference type="NCBIfam" id="NF001415">
    <property type="entry name" value="PRK00292.1-2"/>
    <property type="match status" value="1"/>
</dbReference>
<dbReference type="GO" id="GO:0004340">
    <property type="term" value="F:glucokinase activity"/>
    <property type="evidence" value="ECO:0007669"/>
    <property type="project" value="UniProtKB-EC"/>
</dbReference>
<keyword evidence="6" id="KW-1185">Reference proteome</keyword>
<organism evidence="5 6">
    <name type="scientific">Pseudanabaena galeata UHCC 0370</name>
    <dbReference type="NCBI Taxonomy" id="3110310"/>
    <lineage>
        <taxon>Bacteria</taxon>
        <taxon>Bacillati</taxon>
        <taxon>Cyanobacteriota</taxon>
        <taxon>Cyanophyceae</taxon>
        <taxon>Pseudanabaenales</taxon>
        <taxon>Pseudanabaenaceae</taxon>
        <taxon>Pseudanabaena</taxon>
    </lineage>
</organism>
<dbReference type="Proteomes" id="UP001301388">
    <property type="component" value="Unassembled WGS sequence"/>
</dbReference>
<dbReference type="InterPro" id="IPR003836">
    <property type="entry name" value="Glucokinase"/>
</dbReference>
<reference evidence="5 6" key="1">
    <citation type="submission" date="2023-12" db="EMBL/GenBank/DDBJ databases">
        <title>Baltic Sea Cyanobacteria.</title>
        <authorList>
            <person name="Delbaje E."/>
            <person name="Fewer D.P."/>
            <person name="Shishido T.K."/>
        </authorList>
    </citation>
    <scope>NUCLEOTIDE SEQUENCE [LARGE SCALE GENOMIC DNA]</scope>
    <source>
        <strain evidence="5 6">UHCC 0370</strain>
    </source>
</reference>
<keyword evidence="3" id="KW-0963">Cytoplasm</keyword>
<keyword evidence="2 3" id="KW-0418">Kinase</keyword>
<evidence type="ECO:0000256" key="2">
    <source>
        <dbReference type="ARBA" id="ARBA00022777"/>
    </source>
</evidence>
<comment type="caution">
    <text evidence="5">The sequence shown here is derived from an EMBL/GenBank/DDBJ whole genome shotgun (WGS) entry which is preliminary data.</text>
</comment>
<evidence type="ECO:0000256" key="1">
    <source>
        <dbReference type="ARBA" id="ARBA00022679"/>
    </source>
</evidence>
<dbReference type="SUPFAM" id="SSF53067">
    <property type="entry name" value="Actin-like ATPase domain"/>
    <property type="match status" value="1"/>
</dbReference>
<dbReference type="EMBL" id="JAYGIE010000074">
    <property type="protein sequence ID" value="MEA5478383.1"/>
    <property type="molecule type" value="Genomic_DNA"/>
</dbReference>
<dbReference type="NCBIfam" id="TIGR00749">
    <property type="entry name" value="glk"/>
    <property type="match status" value="1"/>
</dbReference>
<dbReference type="EC" id="2.7.1.2" evidence="3"/>
<dbReference type="Gene3D" id="3.30.420.40">
    <property type="match status" value="1"/>
</dbReference>
<protein>
    <recommendedName>
        <fullName evidence="3">Glucokinase</fullName>
        <ecNumber evidence="3">2.7.1.2</ecNumber>
    </recommendedName>
    <alternativeName>
        <fullName evidence="3">Glucose kinase</fullName>
    </alternativeName>
</protein>
<keyword evidence="3" id="KW-0067">ATP-binding</keyword>
<dbReference type="CDD" id="cd24008">
    <property type="entry name" value="ASKHA_NBD_GLK"/>
    <property type="match status" value="1"/>
</dbReference>
<sequence length="351" mass="37964">MTIILAGDIGGTKTLLRVAEKNPDGFTVLYEQRFAGADYASFSDVLGEFIETAKINLGELPILSAACFGIAGPVRDRRSQLTNLGWSFDSDRLAEEFNIAKVSLINDFVAVGYGVLGLQPHDLYTLQDGIVKARSPIGVIGAGTGLGEAYLGWNGDRYDVYATEGGHTDFSPRNNLEIELLQYLLKRHERVSVERVASGMGIVAIYQFLRDRQFAPESDEIAEKVRSWEAGDLSVNAAAAIADSALANCGVNIETNIDHVDHLATQTMQMFVEAYAAEVGNFALKLIPNGGLYIAGGIAPKILPLLQDGRFLQILKNKGRVSPVLEDIPIYIVLNPEVGLIGAMLYSASLV</sequence>
<dbReference type="PANTHER" id="PTHR47363">
    <property type="entry name" value="GLUCOKINASE"/>
    <property type="match status" value="1"/>
</dbReference>
<dbReference type="InterPro" id="IPR043129">
    <property type="entry name" value="ATPase_NBD"/>
</dbReference>
<evidence type="ECO:0000256" key="4">
    <source>
        <dbReference type="RuleBase" id="RU004046"/>
    </source>
</evidence>
<dbReference type="RefSeq" id="WP_323261890.1">
    <property type="nucleotide sequence ID" value="NZ_JAYGIE010000074.1"/>
</dbReference>
<dbReference type="Gene3D" id="3.40.367.20">
    <property type="match status" value="1"/>
</dbReference>
<name>A0ABU5TK56_9CYAN</name>
<evidence type="ECO:0000313" key="5">
    <source>
        <dbReference type="EMBL" id="MEA5478383.1"/>
    </source>
</evidence>
<keyword evidence="3" id="KW-0324">Glycolysis</keyword>
<dbReference type="Pfam" id="PF02685">
    <property type="entry name" value="Glucokinase"/>
    <property type="match status" value="1"/>
</dbReference>
<comment type="catalytic activity">
    <reaction evidence="3">
        <text>D-glucose + ATP = D-glucose 6-phosphate + ADP + H(+)</text>
        <dbReference type="Rhea" id="RHEA:17825"/>
        <dbReference type="ChEBI" id="CHEBI:4167"/>
        <dbReference type="ChEBI" id="CHEBI:15378"/>
        <dbReference type="ChEBI" id="CHEBI:30616"/>
        <dbReference type="ChEBI" id="CHEBI:61548"/>
        <dbReference type="ChEBI" id="CHEBI:456216"/>
        <dbReference type="EC" id="2.7.1.2"/>
    </reaction>
</comment>